<keyword evidence="6" id="KW-0238">DNA-binding</keyword>
<evidence type="ECO:0000256" key="9">
    <source>
        <dbReference type="SAM" id="Phobius"/>
    </source>
</evidence>
<evidence type="ECO:0000256" key="5">
    <source>
        <dbReference type="ARBA" id="ARBA00023015"/>
    </source>
</evidence>
<dbReference type="GO" id="GO:0043565">
    <property type="term" value="F:sequence-specific DNA binding"/>
    <property type="evidence" value="ECO:0007669"/>
    <property type="project" value="InterPro"/>
</dbReference>
<evidence type="ECO:0000256" key="7">
    <source>
        <dbReference type="ARBA" id="ARBA00023136"/>
    </source>
</evidence>
<dbReference type="SUPFAM" id="SSF46689">
    <property type="entry name" value="Homeodomain-like"/>
    <property type="match status" value="2"/>
</dbReference>
<evidence type="ECO:0000256" key="2">
    <source>
        <dbReference type="ARBA" id="ARBA00022475"/>
    </source>
</evidence>
<evidence type="ECO:0000259" key="10">
    <source>
        <dbReference type="PROSITE" id="PS01124"/>
    </source>
</evidence>
<dbReference type="Pfam" id="PF12833">
    <property type="entry name" value="HTH_18"/>
    <property type="match status" value="1"/>
</dbReference>
<dbReference type="EMBL" id="BMHP01000002">
    <property type="protein sequence ID" value="GGD72468.1"/>
    <property type="molecule type" value="Genomic_DNA"/>
</dbReference>
<comment type="subcellular location">
    <subcellularLocation>
        <location evidence="1">Cell membrane</location>
        <topology evidence="1">Multi-pass membrane protein</topology>
    </subcellularLocation>
</comment>
<dbReference type="GO" id="GO:0005886">
    <property type="term" value="C:plasma membrane"/>
    <property type="evidence" value="ECO:0007669"/>
    <property type="project" value="UniProtKB-SubCell"/>
</dbReference>
<name>A0A917DVF5_9BACL</name>
<dbReference type="AlphaFoldDB" id="A0A917DVF5"/>
<feature type="domain" description="HTH araC/xylS-type" evidence="10">
    <location>
        <begin position="647"/>
        <end position="745"/>
    </location>
</feature>
<keyword evidence="3 9" id="KW-0812">Transmembrane</keyword>
<dbReference type="Gene3D" id="1.10.10.60">
    <property type="entry name" value="Homeodomain-like"/>
    <property type="match status" value="2"/>
</dbReference>
<evidence type="ECO:0000256" key="8">
    <source>
        <dbReference type="ARBA" id="ARBA00023163"/>
    </source>
</evidence>
<dbReference type="InterPro" id="IPR041522">
    <property type="entry name" value="CdaR_GGDEF"/>
</dbReference>
<comment type="caution">
    <text evidence="11">The sequence shown here is derived from an EMBL/GenBank/DDBJ whole genome shotgun (WGS) entry which is preliminary data.</text>
</comment>
<protein>
    <submittedName>
        <fullName evidence="11">AraC family transcriptional regulator</fullName>
    </submittedName>
</protein>
<keyword evidence="12" id="KW-1185">Reference proteome</keyword>
<reference evidence="11" key="2">
    <citation type="submission" date="2020-09" db="EMBL/GenBank/DDBJ databases">
        <authorList>
            <person name="Sun Q."/>
            <person name="Zhou Y."/>
        </authorList>
    </citation>
    <scope>NUCLEOTIDE SEQUENCE</scope>
    <source>
        <strain evidence="11">CGMCC 1.15178</strain>
    </source>
</reference>
<proteinExistence type="predicted"/>
<sequence>MISTCLIGALLYNYTSDLLKDEIVSANNELLLQTSKIVDQSLNEVQQIATTISLSPDVLKSVWMPWNLDEEYRFLKATADLFDNRLASSNYIHSIFLYSSNNQKLVSNFGITELSDFSNKQLLEQFIQSKSTVAWEAGKIASRDGGSENILTLLVSVPLRNQKKIGTLLINLKEDVLYNAVVNTNNRKLGNVAILNKDGDVLSYKDKSLLLTPFVRADIAKIKEQKEGYFVQEISGQKMFVSFLKSPFNNWIYITTNSYNELFQRSYEVIIMTLIISGIGLVVGLLLIIIISRRHYRPVRDMVQALTAQMENPFPQKNQDEFSFISASIDRMQLENETFKSKFQGQEIVLRDHLLLNLLSGKLIDDQETLNQLTYFNLDLDTDNFLVMSMRVHFVELILPPIDEKLRHLIYFRIRTICEEVVGSDSKIAYVSGFHKHDVLILNTKNWDTSTPVIASAKQLAFQIKHKLAEELDHVAVTFGIGGHYKHLTDIHLSYNESMEVLLLERIAGVGSILSIYDLDVNHTNRSLFIICQQQVDKLIGELKSGHTDKAVGTKNQMLNQVQHDNQFGIYFKNVILFHLLNALVTVRMELAASTEEEQDEKENNWHHEFAKLQNFEQISALFDRLMMDIARNMESRRHYKNSEVMMKLAQYVREHYREPLSLQMISDMVFMNSHYVSKLFKNTTGTTFIDFLTDIRYREASRLLKETDHTMNDIAEMTGFGNKQNLNRTFKKMTGLTPTEYRSQEVQKRLDLLNTNK</sequence>
<dbReference type="Pfam" id="PF17853">
    <property type="entry name" value="GGDEF_2"/>
    <property type="match status" value="1"/>
</dbReference>
<organism evidence="11 12">
    <name type="scientific">Paenibacillus nasutitermitis</name>
    <dbReference type="NCBI Taxonomy" id="1652958"/>
    <lineage>
        <taxon>Bacteria</taxon>
        <taxon>Bacillati</taxon>
        <taxon>Bacillota</taxon>
        <taxon>Bacilli</taxon>
        <taxon>Bacillales</taxon>
        <taxon>Paenibacillaceae</taxon>
        <taxon>Paenibacillus</taxon>
    </lineage>
</organism>
<evidence type="ECO:0000256" key="4">
    <source>
        <dbReference type="ARBA" id="ARBA00022989"/>
    </source>
</evidence>
<evidence type="ECO:0000256" key="1">
    <source>
        <dbReference type="ARBA" id="ARBA00004651"/>
    </source>
</evidence>
<evidence type="ECO:0000313" key="12">
    <source>
        <dbReference type="Proteomes" id="UP000612456"/>
    </source>
</evidence>
<dbReference type="InterPro" id="IPR033479">
    <property type="entry name" value="dCache_1"/>
</dbReference>
<dbReference type="GO" id="GO:0003700">
    <property type="term" value="F:DNA-binding transcription factor activity"/>
    <property type="evidence" value="ECO:0007669"/>
    <property type="project" value="InterPro"/>
</dbReference>
<dbReference type="Gene3D" id="3.30.450.20">
    <property type="entry name" value="PAS domain"/>
    <property type="match status" value="1"/>
</dbReference>
<keyword evidence="2" id="KW-1003">Cell membrane</keyword>
<dbReference type="SMART" id="SM00342">
    <property type="entry name" value="HTH_ARAC"/>
    <property type="match status" value="1"/>
</dbReference>
<dbReference type="InterPro" id="IPR009057">
    <property type="entry name" value="Homeodomain-like_sf"/>
</dbReference>
<keyword evidence="8" id="KW-0804">Transcription</keyword>
<dbReference type="CDD" id="cd12912">
    <property type="entry name" value="PDC2_MCP_like"/>
    <property type="match status" value="1"/>
</dbReference>
<dbReference type="Pfam" id="PF02743">
    <property type="entry name" value="dCache_1"/>
    <property type="match status" value="1"/>
</dbReference>
<evidence type="ECO:0000256" key="3">
    <source>
        <dbReference type="ARBA" id="ARBA00022692"/>
    </source>
</evidence>
<keyword evidence="7 9" id="KW-0472">Membrane</keyword>
<evidence type="ECO:0000256" key="6">
    <source>
        <dbReference type="ARBA" id="ARBA00023125"/>
    </source>
</evidence>
<dbReference type="InterPro" id="IPR018060">
    <property type="entry name" value="HTH_AraC"/>
</dbReference>
<dbReference type="PANTHER" id="PTHR43280:SF28">
    <property type="entry name" value="HTH-TYPE TRANSCRIPTIONAL ACTIVATOR RHAS"/>
    <property type="match status" value="1"/>
</dbReference>
<keyword evidence="5" id="KW-0805">Transcription regulation</keyword>
<accession>A0A917DVF5</accession>
<keyword evidence="4 9" id="KW-1133">Transmembrane helix</keyword>
<feature type="transmembrane region" description="Helical" evidence="9">
    <location>
        <begin position="269"/>
        <end position="292"/>
    </location>
</feature>
<dbReference type="Proteomes" id="UP000612456">
    <property type="component" value="Unassembled WGS sequence"/>
</dbReference>
<dbReference type="PANTHER" id="PTHR43280">
    <property type="entry name" value="ARAC-FAMILY TRANSCRIPTIONAL REGULATOR"/>
    <property type="match status" value="1"/>
</dbReference>
<gene>
    <name evidence="11" type="ORF">GCM10010911_32980</name>
</gene>
<dbReference type="PROSITE" id="PS01124">
    <property type="entry name" value="HTH_ARAC_FAMILY_2"/>
    <property type="match status" value="1"/>
</dbReference>
<evidence type="ECO:0000313" key="11">
    <source>
        <dbReference type="EMBL" id="GGD72468.1"/>
    </source>
</evidence>
<reference evidence="11" key="1">
    <citation type="journal article" date="2014" name="Int. J. Syst. Evol. Microbiol.">
        <title>Complete genome sequence of Corynebacterium casei LMG S-19264T (=DSM 44701T), isolated from a smear-ripened cheese.</title>
        <authorList>
            <consortium name="US DOE Joint Genome Institute (JGI-PGF)"/>
            <person name="Walter F."/>
            <person name="Albersmeier A."/>
            <person name="Kalinowski J."/>
            <person name="Ruckert C."/>
        </authorList>
    </citation>
    <scope>NUCLEOTIDE SEQUENCE</scope>
    <source>
        <strain evidence="11">CGMCC 1.15178</strain>
    </source>
</reference>